<keyword evidence="1" id="KW-0378">Hydrolase</keyword>
<dbReference type="InterPro" id="IPR014586">
    <property type="entry name" value="UCP033909"/>
</dbReference>
<proteinExistence type="predicted"/>
<dbReference type="Pfam" id="PF05990">
    <property type="entry name" value="DUF900"/>
    <property type="match status" value="1"/>
</dbReference>
<dbReference type="RefSeq" id="WP_406853778.1">
    <property type="nucleotide sequence ID" value="NZ_CP157484.1"/>
</dbReference>
<dbReference type="InterPro" id="IPR010297">
    <property type="entry name" value="DUF900_hydrolase"/>
</dbReference>
<dbReference type="PANTHER" id="PTHR36513:SF1">
    <property type="entry name" value="TRANSMEMBRANE PROTEIN"/>
    <property type="match status" value="1"/>
</dbReference>
<gene>
    <name evidence="1" type="ORF">ABEG18_14540</name>
</gene>
<accession>A0AAU7J9J2</accession>
<dbReference type="SUPFAM" id="SSF53474">
    <property type="entry name" value="alpha/beta-Hydrolases"/>
    <property type="match status" value="1"/>
</dbReference>
<organism evidence="1">
    <name type="scientific">Alsobacter sp. KACC 23698</name>
    <dbReference type="NCBI Taxonomy" id="3149229"/>
    <lineage>
        <taxon>Bacteria</taxon>
        <taxon>Pseudomonadati</taxon>
        <taxon>Pseudomonadota</taxon>
        <taxon>Alphaproteobacteria</taxon>
        <taxon>Hyphomicrobiales</taxon>
        <taxon>Alsobacteraceae</taxon>
        <taxon>Alsobacter</taxon>
    </lineage>
</organism>
<reference evidence="1" key="1">
    <citation type="submission" date="2024-05" db="EMBL/GenBank/DDBJ databases">
        <authorList>
            <person name="Kim S."/>
            <person name="Heo J."/>
            <person name="Choi H."/>
            <person name="Choi Y."/>
            <person name="Kwon S.-W."/>
            <person name="Kim Y."/>
        </authorList>
    </citation>
    <scope>NUCLEOTIDE SEQUENCE</scope>
    <source>
        <strain evidence="1">KACC 23698</strain>
    </source>
</reference>
<dbReference type="Gene3D" id="3.40.50.1820">
    <property type="entry name" value="alpha/beta hydrolase"/>
    <property type="match status" value="1"/>
</dbReference>
<name>A0AAU7J9J2_9HYPH</name>
<dbReference type="AlphaFoldDB" id="A0AAU7J9J2"/>
<protein>
    <submittedName>
        <fullName evidence="1">Alpha/beta hydrolase</fullName>
    </submittedName>
</protein>
<dbReference type="GO" id="GO:0016787">
    <property type="term" value="F:hydrolase activity"/>
    <property type="evidence" value="ECO:0007669"/>
    <property type="project" value="UniProtKB-KW"/>
</dbReference>
<sequence>MNPLCDLTAGARRPISRVLRAWGRDGVRTTLRCALAAIALSTAACGTRPESGFLTPVASVDPGASAHTLLVATTRSRDERPGTLFNGERAAPLDFARVEVVVPPRHAPGEVEWPSAAPGDPRTEFTVRSASYLNEEKAFVTALNAQLALRPPGKRNVLLFIHGYNTLFAEGVYRFAQVVHDAKAPGVPVLFTWASRGKLGQYVYDTNSATTARDDLERTIRLVFASNAEQVNILAHSMGNWVTVEALRQIKISGRIPPMEKLGTVYLAAPDIDVDVFKSQMRRFGKPQKPFFIILSRDDKALGASRFIAGGESRVGDDANEAELAALGAVVVDLTDLKSGDSTGHDKFAKLAQVAPEMHLVLQRGVGGAGPARSQAALGTSLGAIVSLPVTLLGAPVRLITER</sequence>
<dbReference type="InterPro" id="IPR029058">
    <property type="entry name" value="AB_hydrolase_fold"/>
</dbReference>
<evidence type="ECO:0000313" key="1">
    <source>
        <dbReference type="EMBL" id="XBO36956.1"/>
    </source>
</evidence>
<dbReference type="PIRSF" id="PIRSF033909">
    <property type="entry name" value="UCP033909"/>
    <property type="match status" value="1"/>
</dbReference>
<dbReference type="PANTHER" id="PTHR36513">
    <property type="entry name" value="ABC TRANSMEMBRANE TYPE-1 DOMAIN-CONTAINING PROTEIN"/>
    <property type="match status" value="1"/>
</dbReference>
<dbReference type="EMBL" id="CP157484">
    <property type="protein sequence ID" value="XBO36956.1"/>
    <property type="molecule type" value="Genomic_DNA"/>
</dbReference>